<dbReference type="RefSeq" id="WP_040201593.1">
    <property type="nucleotide sequence ID" value="NZ_CP010311.1"/>
</dbReference>
<reference evidence="1 2" key="1">
    <citation type="journal article" date="2015" name="Genome Announc.">
        <title>Genomes of Geoalkalibacter ferrihydriticus Z-0531T and Geoalkalibacter subterraneus Red1T, Two Haloalkaliphilic Metal-Reducing Deltaproteobacteria.</title>
        <authorList>
            <person name="Badalamenti J.P."/>
            <person name="Krajmalnik-Brown R."/>
            <person name="Torres C.I."/>
            <person name="Bond D.R."/>
        </authorList>
    </citation>
    <scope>NUCLEOTIDE SEQUENCE [LARGE SCALE GENOMIC DNA]</scope>
    <source>
        <strain evidence="1 2">Red1</strain>
    </source>
</reference>
<dbReference type="Proteomes" id="UP000035036">
    <property type="component" value="Chromosome"/>
</dbReference>
<accession>A0A0B5FTZ0</accession>
<dbReference type="EMBL" id="CP010311">
    <property type="protein sequence ID" value="AJF07650.1"/>
    <property type="molecule type" value="Genomic_DNA"/>
</dbReference>
<dbReference type="KEGG" id="gsb:GSUB_15360"/>
<proteinExistence type="predicted"/>
<dbReference type="OrthoDB" id="5520744at2"/>
<organism evidence="1 2">
    <name type="scientific">Geoalkalibacter subterraneus</name>
    <dbReference type="NCBI Taxonomy" id="483547"/>
    <lineage>
        <taxon>Bacteria</taxon>
        <taxon>Pseudomonadati</taxon>
        <taxon>Thermodesulfobacteriota</taxon>
        <taxon>Desulfuromonadia</taxon>
        <taxon>Desulfuromonadales</taxon>
        <taxon>Geoalkalibacteraceae</taxon>
        <taxon>Geoalkalibacter</taxon>
    </lineage>
</organism>
<dbReference type="AlphaFoldDB" id="A0A0B5FTZ0"/>
<evidence type="ECO:0000313" key="2">
    <source>
        <dbReference type="Proteomes" id="UP000035036"/>
    </source>
</evidence>
<sequence length="66" mass="7534">MSTALKMEVDRQEIIDAVKKMKKQDREEFIEDLLAATCPEYLTNIREARAEYKAGKVASHNDVFGS</sequence>
<gene>
    <name evidence="1" type="ORF">GSUB_15360</name>
</gene>
<dbReference type="HOGENOM" id="CLU_188260_0_0_7"/>
<name>A0A0B5FTZ0_9BACT</name>
<protein>
    <submittedName>
        <fullName evidence="1">Uncharacterized protein</fullName>
    </submittedName>
</protein>
<evidence type="ECO:0000313" key="1">
    <source>
        <dbReference type="EMBL" id="AJF07650.1"/>
    </source>
</evidence>
<keyword evidence="2" id="KW-1185">Reference proteome</keyword>